<dbReference type="Pfam" id="PF13470">
    <property type="entry name" value="PIN_3"/>
    <property type="match status" value="1"/>
</dbReference>
<dbReference type="InterPro" id="IPR002850">
    <property type="entry name" value="PIN_toxin-like"/>
</dbReference>
<dbReference type="OrthoDB" id="9802272at2"/>
<gene>
    <name evidence="2" type="ordered locus">Rta_02850</name>
</gene>
<dbReference type="InterPro" id="IPR029060">
    <property type="entry name" value="PIN-like_dom_sf"/>
</dbReference>
<dbReference type="InterPro" id="IPR002716">
    <property type="entry name" value="PIN_dom"/>
</dbReference>
<dbReference type="eggNOG" id="COG1569">
    <property type="taxonomic scope" value="Bacteria"/>
</dbReference>
<dbReference type="STRING" id="365046.Rta_02850"/>
<name>F5Y4N2_RAMTT</name>
<reference evidence="3" key="1">
    <citation type="submission" date="2006-01" db="EMBL/GenBank/DDBJ databases">
        <title>Genome of the cyst-dividing bacterium Ramlibacter tataouinensis.</title>
        <authorList>
            <person name="Barakat M."/>
            <person name="Ortet P."/>
            <person name="De Luca G."/>
            <person name="Jourlin-Castelli C."/>
            <person name="Ansaldi M."/>
            <person name="Py B."/>
            <person name="Fichant G."/>
            <person name="Coutinho P."/>
            <person name="Voulhoux R."/>
            <person name="Bastien O."/>
            <person name="Roy S."/>
            <person name="Marechal E."/>
            <person name="Henrissat B."/>
            <person name="Quentin Y."/>
            <person name="Noirot P."/>
            <person name="Filloux A."/>
            <person name="Mejean V."/>
            <person name="DuBow M."/>
            <person name="Barras F."/>
            <person name="Heulin T."/>
        </authorList>
    </citation>
    <scope>NUCLEOTIDE SEQUENCE [LARGE SCALE GENOMIC DNA]</scope>
    <source>
        <strain evidence="3">ATCC BAA-407 / DSM 14655 / LMG 21543 / TTB310</strain>
    </source>
</reference>
<organism evidence="2 3">
    <name type="scientific">Ramlibacter tataouinensis (strain ATCC BAA-407 / DSM 14655 / LMG 21543 / TTB310)</name>
    <dbReference type="NCBI Taxonomy" id="365046"/>
    <lineage>
        <taxon>Bacteria</taxon>
        <taxon>Pseudomonadati</taxon>
        <taxon>Pseudomonadota</taxon>
        <taxon>Betaproteobacteria</taxon>
        <taxon>Burkholderiales</taxon>
        <taxon>Comamonadaceae</taxon>
        <taxon>Ramlibacter</taxon>
    </lineage>
</organism>
<dbReference type="PANTHER" id="PTHR34610">
    <property type="entry name" value="SSL7007 PROTEIN"/>
    <property type="match status" value="1"/>
</dbReference>
<dbReference type="PATRIC" id="fig|365046.3.peg.294"/>
<dbReference type="SUPFAM" id="SSF88723">
    <property type="entry name" value="PIN domain-like"/>
    <property type="match status" value="1"/>
</dbReference>
<reference evidence="2 3" key="2">
    <citation type="journal article" date="2011" name="PLoS ONE">
        <title>The Cyst-Dividing Bacterium Ramlibacter tataouinensis TTB310 Genome Reveals a Well-Stocked Toolbox for Adaptation to a Desert Environment.</title>
        <authorList>
            <person name="De Luca G."/>
            <person name="Barakat M."/>
            <person name="Ortet P."/>
            <person name="Fochesato S."/>
            <person name="Jourlin-Castelli C."/>
            <person name="Ansaldi M."/>
            <person name="Py B."/>
            <person name="Fichant G."/>
            <person name="Coutinho P.M."/>
            <person name="Voulhoux R."/>
            <person name="Bastien O."/>
            <person name="Marechal E."/>
            <person name="Henrissat B."/>
            <person name="Quentin Y."/>
            <person name="Noirot P."/>
            <person name="Filloux A."/>
            <person name="Mejean V."/>
            <person name="Dubow M.S."/>
            <person name="Barras F."/>
            <person name="Barbe V."/>
            <person name="Weissenbach J."/>
            <person name="Mihalcescu I."/>
            <person name="Vermeglio A."/>
            <person name="Achouak W."/>
            <person name="Heulin T."/>
        </authorList>
    </citation>
    <scope>NUCLEOTIDE SEQUENCE [LARGE SCALE GENOMIC DNA]</scope>
    <source>
        <strain evidence="3">ATCC BAA-407 / DSM 14655 / LMG 21543 / TTB310</strain>
    </source>
</reference>
<sequence>MRSLVLDTNIVLDLFVFADEAARPLLPALREGRLQWLATCAMRDELERVLAYPQIARRLVFHGLQPGDVLDRFDRHARIVDIPAKAPLTCRDADDQKFIDLAVAWGGWLLSKDKAVLSMRKRLAARSVTAQPALPPQALA</sequence>
<dbReference type="EMBL" id="CP000245">
    <property type="protein sequence ID" value="AEG91350.1"/>
    <property type="molecule type" value="Genomic_DNA"/>
</dbReference>
<evidence type="ECO:0000259" key="1">
    <source>
        <dbReference type="Pfam" id="PF13470"/>
    </source>
</evidence>
<keyword evidence="3" id="KW-1185">Reference proteome</keyword>
<dbReference type="KEGG" id="rta:Rta_02850"/>
<feature type="domain" description="PIN" evidence="1">
    <location>
        <begin position="4"/>
        <end position="114"/>
    </location>
</feature>
<dbReference type="PANTHER" id="PTHR34610:SF3">
    <property type="entry name" value="SSL7007 PROTEIN"/>
    <property type="match status" value="1"/>
</dbReference>
<dbReference type="AlphaFoldDB" id="F5Y4N2"/>
<evidence type="ECO:0000313" key="3">
    <source>
        <dbReference type="Proteomes" id="UP000008385"/>
    </source>
</evidence>
<proteinExistence type="predicted"/>
<protein>
    <recommendedName>
        <fullName evidence="1">PIN domain-containing protein</fullName>
    </recommendedName>
</protein>
<dbReference type="NCBIfam" id="TIGR00305">
    <property type="entry name" value="putative toxin-antitoxin system toxin component, PIN family"/>
    <property type="match status" value="1"/>
</dbReference>
<accession>F5Y4N2</accession>
<evidence type="ECO:0000313" key="2">
    <source>
        <dbReference type="EMBL" id="AEG91350.1"/>
    </source>
</evidence>
<dbReference type="RefSeq" id="WP_013899583.1">
    <property type="nucleotide sequence ID" value="NC_015677.1"/>
</dbReference>
<dbReference type="HOGENOM" id="CLU_116617_0_0_4"/>
<dbReference type="Proteomes" id="UP000008385">
    <property type="component" value="Chromosome"/>
</dbReference>